<dbReference type="InterPro" id="IPR011991">
    <property type="entry name" value="ArsR-like_HTH"/>
</dbReference>
<dbReference type="NCBIfam" id="NF033788">
    <property type="entry name" value="HTH_metalloreg"/>
    <property type="match status" value="1"/>
</dbReference>
<keyword evidence="3" id="KW-0804">Transcription</keyword>
<keyword evidence="2" id="KW-0238">DNA-binding</keyword>
<dbReference type="Gene3D" id="1.10.10.10">
    <property type="entry name" value="Winged helix-like DNA-binding domain superfamily/Winged helix DNA-binding domain"/>
    <property type="match status" value="1"/>
</dbReference>
<comment type="caution">
    <text evidence="5">The sequence shown here is derived from an EMBL/GenBank/DDBJ whole genome shotgun (WGS) entry which is preliminary data.</text>
</comment>
<dbReference type="InterPro" id="IPR001845">
    <property type="entry name" value="HTH_ArsR_DNA-bd_dom"/>
</dbReference>
<dbReference type="PROSITE" id="PS50987">
    <property type="entry name" value="HTH_ARSR_2"/>
    <property type="match status" value="1"/>
</dbReference>
<dbReference type="SMART" id="SM00418">
    <property type="entry name" value="HTH_ARSR"/>
    <property type="match status" value="1"/>
</dbReference>
<organism evidence="5 6">
    <name type="scientific">Kribbibacterium absianum</name>
    <dbReference type="NCBI Taxonomy" id="3044210"/>
    <lineage>
        <taxon>Bacteria</taxon>
        <taxon>Bacillati</taxon>
        <taxon>Actinomycetota</taxon>
        <taxon>Coriobacteriia</taxon>
        <taxon>Coriobacteriales</taxon>
        <taxon>Kribbibacteriaceae</taxon>
        <taxon>Kribbibacterium</taxon>
    </lineage>
</organism>
<evidence type="ECO:0000256" key="2">
    <source>
        <dbReference type="ARBA" id="ARBA00023125"/>
    </source>
</evidence>
<evidence type="ECO:0000256" key="3">
    <source>
        <dbReference type="ARBA" id="ARBA00023163"/>
    </source>
</evidence>
<name>A0ABT6ZN55_9ACTN</name>
<dbReference type="Proteomes" id="UP001431693">
    <property type="component" value="Unassembled WGS sequence"/>
</dbReference>
<dbReference type="InterPro" id="IPR036390">
    <property type="entry name" value="WH_DNA-bd_sf"/>
</dbReference>
<dbReference type="EMBL" id="JASJEX010000003">
    <property type="protein sequence ID" value="MDJ1129943.1"/>
    <property type="molecule type" value="Genomic_DNA"/>
</dbReference>
<dbReference type="PRINTS" id="PR00778">
    <property type="entry name" value="HTHARSR"/>
</dbReference>
<dbReference type="SUPFAM" id="SSF46785">
    <property type="entry name" value="Winged helix' DNA-binding domain"/>
    <property type="match status" value="1"/>
</dbReference>
<evidence type="ECO:0000259" key="4">
    <source>
        <dbReference type="PROSITE" id="PS50987"/>
    </source>
</evidence>
<protein>
    <submittedName>
        <fullName evidence="5">Metalloregulator ArsR/SmtB family transcription factor</fullName>
    </submittedName>
</protein>
<dbReference type="InterPro" id="IPR051011">
    <property type="entry name" value="Metal_resp_trans_reg"/>
</dbReference>
<evidence type="ECO:0000313" key="6">
    <source>
        <dbReference type="Proteomes" id="UP001431693"/>
    </source>
</evidence>
<keyword evidence="6" id="KW-1185">Reference proteome</keyword>
<evidence type="ECO:0000256" key="1">
    <source>
        <dbReference type="ARBA" id="ARBA00023015"/>
    </source>
</evidence>
<reference evidence="5" key="1">
    <citation type="submission" date="2023-05" db="EMBL/GenBank/DDBJ databases">
        <title>[olsenella] sp. nov., isolated from a pig farm feces dump.</title>
        <authorList>
            <person name="Chang Y.-H."/>
        </authorList>
    </citation>
    <scope>NUCLEOTIDE SEQUENCE</scope>
    <source>
        <strain evidence="5">YH-ols2217</strain>
    </source>
</reference>
<dbReference type="PANTHER" id="PTHR43132:SF6">
    <property type="entry name" value="HTH-TYPE TRANSCRIPTIONAL REPRESSOR CZRA"/>
    <property type="match status" value="1"/>
</dbReference>
<accession>A0ABT6ZN55</accession>
<feature type="domain" description="HTH arsR-type" evidence="4">
    <location>
        <begin position="1"/>
        <end position="100"/>
    </location>
</feature>
<sequence length="110" mass="12311">MESLADDFATARPLFVALGDETRQLMLLELLRNYGGLRVGELAEAVGLSRPAASHHLRILKDARLVGVYRVGTRNYYHVEPDLQVWRLMARLSADAEQAVRVCVEPSATY</sequence>
<evidence type="ECO:0000313" key="5">
    <source>
        <dbReference type="EMBL" id="MDJ1129943.1"/>
    </source>
</evidence>
<dbReference type="CDD" id="cd00090">
    <property type="entry name" value="HTH_ARSR"/>
    <property type="match status" value="1"/>
</dbReference>
<dbReference type="RefSeq" id="WP_283722789.1">
    <property type="nucleotide sequence ID" value="NZ_JASJEX010000003.1"/>
</dbReference>
<dbReference type="PANTHER" id="PTHR43132">
    <property type="entry name" value="ARSENICAL RESISTANCE OPERON REPRESSOR ARSR-RELATED"/>
    <property type="match status" value="1"/>
</dbReference>
<keyword evidence="1" id="KW-0805">Transcription regulation</keyword>
<dbReference type="InterPro" id="IPR036388">
    <property type="entry name" value="WH-like_DNA-bd_sf"/>
</dbReference>
<gene>
    <name evidence="5" type="ORF">QJ043_07615</name>
</gene>
<proteinExistence type="predicted"/>
<dbReference type="Pfam" id="PF01022">
    <property type="entry name" value="HTH_5"/>
    <property type="match status" value="1"/>
</dbReference>